<gene>
    <name evidence="2" type="ORF">ACFSCV_15700</name>
</gene>
<evidence type="ECO:0000313" key="3">
    <source>
        <dbReference type="Proteomes" id="UP001597308"/>
    </source>
</evidence>
<sequence>MTSVLHGAVRLQGFTSSPTPDTQVRVACADADGAKARPATTMDAKATNMRKSMKSAPKESGARRPRPES</sequence>
<dbReference type="EMBL" id="JBHUER010000010">
    <property type="protein sequence ID" value="MFD1704452.1"/>
    <property type="molecule type" value="Genomic_DNA"/>
</dbReference>
<protein>
    <submittedName>
        <fullName evidence="2">Uncharacterized protein</fullName>
    </submittedName>
</protein>
<accession>A0ABW4K9G2</accession>
<name>A0ABW4K9G2_9HYPH</name>
<reference evidence="3" key="1">
    <citation type="journal article" date="2019" name="Int. J. Syst. Evol. Microbiol.">
        <title>The Global Catalogue of Microorganisms (GCM) 10K type strain sequencing project: providing services to taxonomists for standard genome sequencing and annotation.</title>
        <authorList>
            <consortium name="The Broad Institute Genomics Platform"/>
            <consortium name="The Broad Institute Genome Sequencing Center for Infectious Disease"/>
            <person name="Wu L."/>
            <person name="Ma J."/>
        </authorList>
    </citation>
    <scope>NUCLEOTIDE SEQUENCE [LARGE SCALE GENOMIC DNA]</scope>
    <source>
        <strain evidence="3">KCTC 23707</strain>
    </source>
</reference>
<feature type="region of interest" description="Disordered" evidence="1">
    <location>
        <begin position="1"/>
        <end position="22"/>
    </location>
</feature>
<comment type="caution">
    <text evidence="2">The sequence shown here is derived from an EMBL/GenBank/DDBJ whole genome shotgun (WGS) entry which is preliminary data.</text>
</comment>
<dbReference type="Proteomes" id="UP001597308">
    <property type="component" value="Unassembled WGS sequence"/>
</dbReference>
<organism evidence="2 3">
    <name type="scientific">Methylopila henanensis</name>
    <dbReference type="NCBI Taxonomy" id="873516"/>
    <lineage>
        <taxon>Bacteria</taxon>
        <taxon>Pseudomonadati</taxon>
        <taxon>Pseudomonadota</taxon>
        <taxon>Alphaproteobacteria</taxon>
        <taxon>Hyphomicrobiales</taxon>
        <taxon>Methylopilaceae</taxon>
        <taxon>Methylopila</taxon>
    </lineage>
</organism>
<proteinExistence type="predicted"/>
<evidence type="ECO:0000256" key="1">
    <source>
        <dbReference type="SAM" id="MobiDB-lite"/>
    </source>
</evidence>
<dbReference type="RefSeq" id="WP_378800508.1">
    <property type="nucleotide sequence ID" value="NZ_JBHUER010000010.1"/>
</dbReference>
<feature type="region of interest" description="Disordered" evidence="1">
    <location>
        <begin position="35"/>
        <end position="69"/>
    </location>
</feature>
<feature type="compositionally biased region" description="Polar residues" evidence="1">
    <location>
        <begin position="13"/>
        <end position="22"/>
    </location>
</feature>
<keyword evidence="3" id="KW-1185">Reference proteome</keyword>
<evidence type="ECO:0000313" key="2">
    <source>
        <dbReference type="EMBL" id="MFD1704452.1"/>
    </source>
</evidence>
<feature type="compositionally biased region" description="Basic and acidic residues" evidence="1">
    <location>
        <begin position="56"/>
        <end position="69"/>
    </location>
</feature>